<sequence>MDTRRTPAAPLGPVDLLLAEAAHDPRMRPRPFNNTAEETVRALTALREAMQLRHRRALPAAPRRPQLQPGPPHTIVMVDEAELLIGQVRSGKQSPEAARLIREILAAGPTRRINGDRRLPKQ</sequence>
<evidence type="ECO:0000313" key="3">
    <source>
        <dbReference type="Proteomes" id="UP000037395"/>
    </source>
</evidence>
<gene>
    <name evidence="1" type="ORF">GCM10010502_62430</name>
    <name evidence="2" type="ORF">HS99_0018045</name>
</gene>
<dbReference type="Proteomes" id="UP000037395">
    <property type="component" value="Unassembled WGS sequence"/>
</dbReference>
<dbReference type="EMBL" id="JPRF03000002">
    <property type="protein sequence ID" value="OEV39006.1"/>
    <property type="molecule type" value="Genomic_DNA"/>
</dbReference>
<proteinExistence type="predicted"/>
<dbReference type="Proteomes" id="UP000610124">
    <property type="component" value="Unassembled WGS sequence"/>
</dbReference>
<reference evidence="2" key="4">
    <citation type="submission" date="2016-08" db="EMBL/GenBank/DDBJ databases">
        <title>Sequencing, Assembly and Comparative Genomics of S. aureofaciens ATCC 10762.</title>
        <authorList>
            <person name="Gradnigo J.S."/>
            <person name="Johnson N."/>
            <person name="Somerville G.A."/>
        </authorList>
    </citation>
    <scope>NUCLEOTIDE SEQUENCE [LARGE SCALE GENOMIC DNA]</scope>
    <source>
        <strain evidence="2">ATCC 10762</strain>
    </source>
</reference>
<evidence type="ECO:0000313" key="1">
    <source>
        <dbReference type="EMBL" id="GGU99473.1"/>
    </source>
</evidence>
<accession>A0A1E7NE66</accession>
<dbReference type="GeneID" id="97489184"/>
<keyword evidence="3" id="KW-1185">Reference proteome</keyword>
<reference evidence="1" key="5">
    <citation type="submission" date="2020-09" db="EMBL/GenBank/DDBJ databases">
        <authorList>
            <person name="Sun Q."/>
            <person name="Ohkuma M."/>
        </authorList>
    </citation>
    <scope>NUCLEOTIDE SEQUENCE</scope>
    <source>
        <strain evidence="1">JCM 4434</strain>
    </source>
</reference>
<comment type="caution">
    <text evidence="2">The sequence shown here is derived from an EMBL/GenBank/DDBJ whole genome shotgun (WGS) entry which is preliminary data.</text>
</comment>
<evidence type="ECO:0000313" key="2">
    <source>
        <dbReference type="EMBL" id="OEV39006.1"/>
    </source>
</evidence>
<accession>A0A8H9LYC8</accession>
<dbReference type="EMBL" id="BMUB01000022">
    <property type="protein sequence ID" value="GGU99473.1"/>
    <property type="molecule type" value="Genomic_DNA"/>
</dbReference>
<reference evidence="3" key="3">
    <citation type="submission" date="2016-08" db="EMBL/GenBank/DDBJ databases">
        <title>Sequencing, assembly and comparative genomics of S. aureofaciens ATCC 10762.</title>
        <authorList>
            <person name="Gradnigo J.S."/>
            <person name="Johnson N."/>
            <person name="Somerville G.A."/>
        </authorList>
    </citation>
    <scope>NUCLEOTIDE SEQUENCE [LARGE SCALE GENOMIC DNA]</scope>
    <source>
        <strain evidence="3">ATCC 10762 / DSM 40127 / CCM 3239 / JCM 4008 / LMG 5968 / NBRC 12843 / NCIMB 8234 / A-377</strain>
    </source>
</reference>
<name>A0A1E7NE66_KITAU</name>
<dbReference type="RefSeq" id="WP_030557382.1">
    <property type="nucleotide sequence ID" value="NZ_BMUB01000022.1"/>
</dbReference>
<reference evidence="2 3" key="2">
    <citation type="submission" date="2014-07" db="EMBL/GenBank/DDBJ databases">
        <authorList>
            <person name="Zhang J.E."/>
            <person name="Yang H."/>
            <person name="Guo J."/>
            <person name="Deng Z."/>
            <person name="Luo H."/>
            <person name="Luo M."/>
            <person name="Zhao B."/>
        </authorList>
    </citation>
    <scope>NUCLEOTIDE SEQUENCE [LARGE SCALE GENOMIC DNA]</scope>
    <source>
        <strain evidence="2">ATCC 10762</strain>
        <strain evidence="3">ATCC 10762 / DSM 40127 / CCM 3239 / JCM 4008 / LMG 5968 / NBRC 12843 / NCIMB 8234 / A-377</strain>
    </source>
</reference>
<protein>
    <submittedName>
        <fullName evidence="2">Uncharacterized protein</fullName>
    </submittedName>
</protein>
<organism evidence="2 3">
    <name type="scientific">Kitasatospora aureofaciens</name>
    <name type="common">Streptomyces aureofaciens</name>
    <dbReference type="NCBI Taxonomy" id="1894"/>
    <lineage>
        <taxon>Bacteria</taxon>
        <taxon>Bacillati</taxon>
        <taxon>Actinomycetota</taxon>
        <taxon>Actinomycetes</taxon>
        <taxon>Kitasatosporales</taxon>
        <taxon>Streptomycetaceae</taxon>
        <taxon>Kitasatospora</taxon>
    </lineage>
</organism>
<dbReference type="AlphaFoldDB" id="A0A1E7NE66"/>
<reference evidence="1" key="1">
    <citation type="journal article" date="2014" name="Int. J. Syst. Evol. Microbiol.">
        <title>Complete genome sequence of Corynebacterium casei LMG S-19264T (=DSM 44701T), isolated from a smear-ripened cheese.</title>
        <authorList>
            <consortium name="US DOE Joint Genome Institute (JGI-PGF)"/>
            <person name="Walter F."/>
            <person name="Albersmeier A."/>
            <person name="Kalinowski J."/>
            <person name="Ruckert C."/>
        </authorList>
    </citation>
    <scope>NUCLEOTIDE SEQUENCE</scope>
    <source>
        <strain evidence="1">JCM 4434</strain>
    </source>
</reference>
<dbReference type="KEGG" id="kau:B6264_30315"/>